<dbReference type="AlphaFoldDB" id="A0A1M5QKL8"/>
<dbReference type="InterPro" id="IPR036737">
    <property type="entry name" value="OmpA-like_sf"/>
</dbReference>
<dbReference type="InterPro" id="IPR050811">
    <property type="entry name" value="Phosphate_ABC_transporter"/>
</dbReference>
<gene>
    <name evidence="5" type="ORF">SAMN05444003_2172</name>
</gene>
<accession>A0A1M5QKL8</accession>
<keyword evidence="2" id="KW-0472">Membrane</keyword>
<dbReference type="SUPFAM" id="SSF103088">
    <property type="entry name" value="OmpA-like"/>
    <property type="match status" value="1"/>
</dbReference>
<dbReference type="Pfam" id="PF00691">
    <property type="entry name" value="OmpA"/>
    <property type="match status" value="1"/>
</dbReference>
<dbReference type="SUPFAM" id="SSF53850">
    <property type="entry name" value="Periplasmic binding protein-like II"/>
    <property type="match status" value="1"/>
</dbReference>
<dbReference type="InterPro" id="IPR024370">
    <property type="entry name" value="PBP_domain"/>
</dbReference>
<name>A0A1M5QKL8_9RHOB</name>
<evidence type="ECO:0000256" key="3">
    <source>
        <dbReference type="SAM" id="SignalP"/>
    </source>
</evidence>
<evidence type="ECO:0000313" key="6">
    <source>
        <dbReference type="Proteomes" id="UP000184074"/>
    </source>
</evidence>
<keyword evidence="6" id="KW-1185">Reference proteome</keyword>
<dbReference type="PANTHER" id="PTHR30570">
    <property type="entry name" value="PERIPLASMIC PHOSPHATE BINDING COMPONENT OF PHOSPHATE ABC TRANSPORTER"/>
    <property type="match status" value="1"/>
</dbReference>
<protein>
    <submittedName>
        <fullName evidence="5">Phosphate ABC transporter substrate-binding protein, PhoT family</fullName>
    </submittedName>
</protein>
<evidence type="ECO:0000256" key="2">
    <source>
        <dbReference type="PROSITE-ProRule" id="PRU00473"/>
    </source>
</evidence>
<dbReference type="STRING" id="1508389.SAMN05444003_2172"/>
<feature type="chain" id="PRO_5012770647" evidence="3">
    <location>
        <begin position="32"/>
        <end position="523"/>
    </location>
</feature>
<dbReference type="PANTHER" id="PTHR30570:SF1">
    <property type="entry name" value="PHOSPHATE-BINDING PROTEIN PSTS"/>
    <property type="match status" value="1"/>
</dbReference>
<evidence type="ECO:0000259" key="4">
    <source>
        <dbReference type="PROSITE" id="PS51123"/>
    </source>
</evidence>
<dbReference type="PROSITE" id="PS51123">
    <property type="entry name" value="OMPA_2"/>
    <property type="match status" value="1"/>
</dbReference>
<dbReference type="OrthoDB" id="9790048at2"/>
<proteinExistence type="predicted"/>
<dbReference type="EMBL" id="FQXB01000003">
    <property type="protein sequence ID" value="SHH14528.1"/>
    <property type="molecule type" value="Genomic_DNA"/>
</dbReference>
<dbReference type="Gene3D" id="3.40.190.10">
    <property type="entry name" value="Periplasmic binding protein-like II"/>
    <property type="match status" value="2"/>
</dbReference>
<dbReference type="Gene3D" id="3.30.1330.60">
    <property type="entry name" value="OmpA-like domain"/>
    <property type="match status" value="1"/>
</dbReference>
<dbReference type="Pfam" id="PF12849">
    <property type="entry name" value="PBP_like_2"/>
    <property type="match status" value="1"/>
</dbReference>
<organism evidence="5 6">
    <name type="scientific">Cognatiyoonia sediminum</name>
    <dbReference type="NCBI Taxonomy" id="1508389"/>
    <lineage>
        <taxon>Bacteria</taxon>
        <taxon>Pseudomonadati</taxon>
        <taxon>Pseudomonadota</taxon>
        <taxon>Alphaproteobacteria</taxon>
        <taxon>Rhodobacterales</taxon>
        <taxon>Paracoccaceae</taxon>
        <taxon>Cognatiyoonia</taxon>
    </lineage>
</organism>
<dbReference type="InterPro" id="IPR006665">
    <property type="entry name" value="OmpA-like"/>
</dbReference>
<evidence type="ECO:0000313" key="5">
    <source>
        <dbReference type="EMBL" id="SHH14528.1"/>
    </source>
</evidence>
<dbReference type="Proteomes" id="UP000184074">
    <property type="component" value="Unassembled WGS sequence"/>
</dbReference>
<dbReference type="RefSeq" id="WP_072900992.1">
    <property type="nucleotide sequence ID" value="NZ_FQXB01000003.1"/>
</dbReference>
<sequence length="523" mass="56164">MIWRNADPLRNYGKRAVLGAALFLCATASFANEPITLTSKSGALELTGELLGFDGEYIQIATEYGPVSLSFARVDCAGAECPDPDNFVARLKFAGEAAIADVLLPALWDGFARTQGWSTQFDELDGGSIGVATNSAGTVEAVLEISSSSTDQGFADLFDHKANAVVATREITDEELSTARTQRLDDLESSTRSRILGLDAMTPIVSPLRKTRSLSLVQLQRALKGEVTGWEAFGESAAPLQVHLGPEGSGSTQTALRYLIGGAEPVGVTYHETQADMANAVVSDRNAIGLSSVLRTGGARPVALLDDCGFLSAPSPIGIKTEDYPLTAPIFLYLPPRIMPQVFKDFVEWTRSPAAQLIVRRTGYVDQTVVPIPLDAQGQRFANAIERVGTEVPFDELQRFVRLISDQTRLSLSFRFEAGSAELDAQSRSNLMDLAAAIRNGEYDGQELKLIGFSDGIGDASANRELSGARAEAVRRALLSRLGDAAENVALDIAAFGEALPMACDDTELGQRTNRRVELWVKG</sequence>
<reference evidence="5 6" key="1">
    <citation type="submission" date="2016-11" db="EMBL/GenBank/DDBJ databases">
        <authorList>
            <person name="Jaros S."/>
            <person name="Januszkiewicz K."/>
            <person name="Wedrychowicz H."/>
        </authorList>
    </citation>
    <scope>NUCLEOTIDE SEQUENCE [LARGE SCALE GENOMIC DNA]</scope>
    <source>
        <strain evidence="5 6">DSM 28715</strain>
    </source>
</reference>
<feature type="signal peptide" evidence="3">
    <location>
        <begin position="1"/>
        <end position="31"/>
    </location>
</feature>
<evidence type="ECO:0000256" key="1">
    <source>
        <dbReference type="ARBA" id="ARBA00022729"/>
    </source>
</evidence>
<dbReference type="GO" id="GO:0016020">
    <property type="term" value="C:membrane"/>
    <property type="evidence" value="ECO:0007669"/>
    <property type="project" value="UniProtKB-UniRule"/>
</dbReference>
<dbReference type="CDD" id="cd07185">
    <property type="entry name" value="OmpA_C-like"/>
    <property type="match status" value="1"/>
</dbReference>
<keyword evidence="1 3" id="KW-0732">Signal</keyword>
<feature type="domain" description="OmpA-like" evidence="4">
    <location>
        <begin position="403"/>
        <end position="523"/>
    </location>
</feature>